<keyword evidence="7" id="KW-1185">Reference proteome</keyword>
<comment type="similarity">
    <text evidence="1">Belongs to the SorC transcriptional regulatory family.</text>
</comment>
<dbReference type="EMBL" id="AAMT01000008">
    <property type="protein sequence ID" value="EAQ12379.1"/>
    <property type="molecule type" value="Genomic_DNA"/>
</dbReference>
<comment type="caution">
    <text evidence="6">The sequence shown here is derived from an EMBL/GenBank/DDBJ whole genome shotgun (WGS) entry which is preliminary data.</text>
</comment>
<proteinExistence type="inferred from homology"/>
<evidence type="ECO:0000256" key="2">
    <source>
        <dbReference type="ARBA" id="ARBA00023015"/>
    </source>
</evidence>
<evidence type="ECO:0000259" key="5">
    <source>
        <dbReference type="Pfam" id="PF04198"/>
    </source>
</evidence>
<dbReference type="Gene3D" id="1.10.10.10">
    <property type="entry name" value="Winged helix-like DNA-binding domain superfamily/Winged helix DNA-binding domain"/>
    <property type="match status" value="1"/>
</dbReference>
<keyword evidence="2" id="KW-0805">Transcription regulation</keyword>
<reference evidence="6 7" key="1">
    <citation type="journal article" date="2010" name="J. Bacteriol.">
        <title>Genome sequences of Pelagibaca bermudensis HTCC2601T and Maritimibacter alkaliphilus HTCC2654T, the type strains of two marine Roseobacter genera.</title>
        <authorList>
            <person name="Thrash J.C."/>
            <person name="Cho J.C."/>
            <person name="Ferriera S."/>
            <person name="Johnson J."/>
            <person name="Vergin K.L."/>
            <person name="Giovannoni S.J."/>
        </authorList>
    </citation>
    <scope>NUCLEOTIDE SEQUENCE [LARGE SCALE GENOMIC DNA]</scope>
    <source>
        <strain evidence="6 7">HTCC2654</strain>
    </source>
</reference>
<dbReference type="HOGENOM" id="CLU_054506_0_0_5"/>
<dbReference type="InterPro" id="IPR036388">
    <property type="entry name" value="WH-like_DNA-bd_sf"/>
</dbReference>
<evidence type="ECO:0000256" key="4">
    <source>
        <dbReference type="ARBA" id="ARBA00023163"/>
    </source>
</evidence>
<evidence type="ECO:0000313" key="6">
    <source>
        <dbReference type="EMBL" id="EAQ12379.1"/>
    </source>
</evidence>
<evidence type="ECO:0000256" key="3">
    <source>
        <dbReference type="ARBA" id="ARBA00023125"/>
    </source>
</evidence>
<dbReference type="Gene3D" id="3.40.50.1360">
    <property type="match status" value="1"/>
</dbReference>
<evidence type="ECO:0000313" key="7">
    <source>
        <dbReference type="Proteomes" id="UP000002931"/>
    </source>
</evidence>
<dbReference type="GO" id="GO:0030246">
    <property type="term" value="F:carbohydrate binding"/>
    <property type="evidence" value="ECO:0007669"/>
    <property type="project" value="InterPro"/>
</dbReference>
<dbReference type="STRING" id="314271.RB2654_13875"/>
<dbReference type="InterPro" id="IPR051054">
    <property type="entry name" value="SorC_transcr_regulators"/>
</dbReference>
<dbReference type="SUPFAM" id="SSF100950">
    <property type="entry name" value="NagB/RpiA/CoA transferase-like"/>
    <property type="match status" value="1"/>
</dbReference>
<gene>
    <name evidence="6" type="ORF">RB2654_13875</name>
</gene>
<feature type="domain" description="Sugar-binding" evidence="5">
    <location>
        <begin position="59"/>
        <end position="311"/>
    </location>
</feature>
<name>A3VGH4_9RHOB</name>
<dbReference type="PANTHER" id="PTHR34294:SF1">
    <property type="entry name" value="TRANSCRIPTIONAL REGULATOR LSRR"/>
    <property type="match status" value="1"/>
</dbReference>
<dbReference type="eggNOG" id="COG2390">
    <property type="taxonomic scope" value="Bacteria"/>
</dbReference>
<dbReference type="Proteomes" id="UP000002931">
    <property type="component" value="Unassembled WGS sequence"/>
</dbReference>
<dbReference type="AlphaFoldDB" id="A3VGH4"/>
<accession>A3VGH4</accession>
<evidence type="ECO:0000256" key="1">
    <source>
        <dbReference type="ARBA" id="ARBA00010466"/>
    </source>
</evidence>
<dbReference type="PANTHER" id="PTHR34294">
    <property type="entry name" value="TRANSCRIPTIONAL REGULATOR-RELATED"/>
    <property type="match status" value="1"/>
</dbReference>
<dbReference type="OrthoDB" id="7065657at2"/>
<organism evidence="6 7">
    <name type="scientific">Maritimibacter alkaliphilus HTCC2654</name>
    <dbReference type="NCBI Taxonomy" id="314271"/>
    <lineage>
        <taxon>Bacteria</taxon>
        <taxon>Pseudomonadati</taxon>
        <taxon>Pseudomonadota</taxon>
        <taxon>Alphaproteobacteria</taxon>
        <taxon>Rhodobacterales</taxon>
        <taxon>Roseobacteraceae</taxon>
        <taxon>Maritimibacter</taxon>
    </lineage>
</organism>
<protein>
    <submittedName>
        <fullName evidence="6">Transcriptional regulator, operon regulator SmoC</fullName>
    </submittedName>
</protein>
<keyword evidence="3" id="KW-0238">DNA-binding</keyword>
<dbReference type="GO" id="GO:0003677">
    <property type="term" value="F:DNA binding"/>
    <property type="evidence" value="ECO:0007669"/>
    <property type="project" value="UniProtKB-KW"/>
</dbReference>
<dbReference type="InterPro" id="IPR037171">
    <property type="entry name" value="NagB/RpiA_transferase-like"/>
</dbReference>
<dbReference type="Pfam" id="PF04198">
    <property type="entry name" value="Sugar-bind"/>
    <property type="match status" value="1"/>
</dbReference>
<dbReference type="InterPro" id="IPR007324">
    <property type="entry name" value="Sugar-bd_dom_put"/>
</dbReference>
<keyword evidence="4" id="KW-0804">Transcription</keyword>
<sequence length="315" mass="33625">MNSMDRKLDDAARAAWLSYIAGKKQDEIAQIMGISRQSAQRLLSQAHAAGLIKVRIDHPIARCMGLAQDLQATFGLEACEVVPSLTTPSESGVAVAVATGDMIESWLMRDTPMVIGLGTGRTLRGAIEHLPHIDCAQHRIVSLTGNIAPDGSTAHYNVLFTITDKVSASTFPMPMPVISASTDERETLLGQKTVQTARDLAARTDVRFVGVGPMTDPSPLLMDGFISAEDQSRLVEKGAVGEVIGWVFDENGTLIVDRINDRVSSAVMEPSPPRPTIASAHGPDKLAAIRGALRGRLVNGLITDEETAIALTQSP</sequence>